<reference evidence="2" key="1">
    <citation type="journal article" date="2024" name="IScience">
        <title>Strigolactones Initiate the Formation of Haustorium-like Structures in Castilleja.</title>
        <authorList>
            <person name="Buerger M."/>
            <person name="Peterson D."/>
            <person name="Chory J."/>
        </authorList>
    </citation>
    <scope>NUCLEOTIDE SEQUENCE [LARGE SCALE GENOMIC DNA]</scope>
</reference>
<dbReference type="EMBL" id="JAVIJP010000013">
    <property type="protein sequence ID" value="KAL3645198.1"/>
    <property type="molecule type" value="Genomic_DNA"/>
</dbReference>
<organism evidence="1 2">
    <name type="scientific">Castilleja foliolosa</name>
    <dbReference type="NCBI Taxonomy" id="1961234"/>
    <lineage>
        <taxon>Eukaryota</taxon>
        <taxon>Viridiplantae</taxon>
        <taxon>Streptophyta</taxon>
        <taxon>Embryophyta</taxon>
        <taxon>Tracheophyta</taxon>
        <taxon>Spermatophyta</taxon>
        <taxon>Magnoliopsida</taxon>
        <taxon>eudicotyledons</taxon>
        <taxon>Gunneridae</taxon>
        <taxon>Pentapetalae</taxon>
        <taxon>asterids</taxon>
        <taxon>lamiids</taxon>
        <taxon>Lamiales</taxon>
        <taxon>Orobanchaceae</taxon>
        <taxon>Pedicularideae</taxon>
        <taxon>Castillejinae</taxon>
        <taxon>Castilleja</taxon>
    </lineage>
</organism>
<gene>
    <name evidence="1" type="ORF">CASFOL_010378</name>
</gene>
<accession>A0ABD3DSX2</accession>
<protein>
    <submittedName>
        <fullName evidence="1">Uncharacterized protein</fullName>
    </submittedName>
</protein>
<sequence>MHLTILSVLKSLSSPLLTEILEKWLQQQSPSVSGRRRAFLFASGTFGYLTSLG</sequence>
<comment type="caution">
    <text evidence="1">The sequence shown here is derived from an EMBL/GenBank/DDBJ whole genome shotgun (WGS) entry which is preliminary data.</text>
</comment>
<evidence type="ECO:0000313" key="2">
    <source>
        <dbReference type="Proteomes" id="UP001632038"/>
    </source>
</evidence>
<proteinExistence type="predicted"/>
<evidence type="ECO:0000313" key="1">
    <source>
        <dbReference type="EMBL" id="KAL3645198.1"/>
    </source>
</evidence>
<keyword evidence="2" id="KW-1185">Reference proteome</keyword>
<dbReference type="Proteomes" id="UP001632038">
    <property type="component" value="Unassembled WGS sequence"/>
</dbReference>
<dbReference type="AlphaFoldDB" id="A0ABD3DSX2"/>
<name>A0ABD3DSX2_9LAMI</name>